<evidence type="ECO:0000313" key="9">
    <source>
        <dbReference type="Proteomes" id="UP000605848"/>
    </source>
</evidence>
<dbReference type="PANTHER" id="PTHR22911:SF6">
    <property type="entry name" value="SOLUTE CARRIER FAMILY 35 MEMBER G1"/>
    <property type="match status" value="1"/>
</dbReference>
<comment type="similarity">
    <text evidence="2">Belongs to the drug/metabolite transporter (DMT) superfamily. 10 TMS drug/metabolite exporter (DME) (TC 2.A.7.3) family.</text>
</comment>
<feature type="transmembrane region" description="Helical" evidence="6">
    <location>
        <begin position="259"/>
        <end position="278"/>
    </location>
</feature>
<evidence type="ECO:0000256" key="6">
    <source>
        <dbReference type="SAM" id="Phobius"/>
    </source>
</evidence>
<feature type="transmembrane region" description="Helical" evidence="6">
    <location>
        <begin position="21"/>
        <end position="38"/>
    </location>
</feature>
<proteinExistence type="inferred from homology"/>
<evidence type="ECO:0000256" key="4">
    <source>
        <dbReference type="ARBA" id="ARBA00022989"/>
    </source>
</evidence>
<keyword evidence="4 6" id="KW-1133">Transmembrane helix</keyword>
<sequence length="324" mass="35109">MPSRATRPPKNTPTVKPLLGISLKVLSALVFTMMSATLKTLTARYPVGEIVFFRSAFALLPLLVWLKWQGDLINAVRTKNVVGHFKRGFIGTSGMYLGFAALTYLPLHEAIAIGYASPLIVVILAALLLNETVRAYRWTAVAVGFVGVLIMLSPYLKVETFAGGLGAGPTLGAICALAGAFCSAGAMIQVRRLTATEKTGAIVFYFFILASALSLFTIPFGWRMPDAPDLALFIVVGFLGGVGQILVTQSYRYADTSVIAPFEYTTMIWALLFGWFVFGDLPTLTMLTGASIVTATGLFIVWREHRIGLLRTKEFQASPQRPGV</sequence>
<dbReference type="AlphaFoldDB" id="A0A936ZD43"/>
<evidence type="ECO:0000259" key="7">
    <source>
        <dbReference type="Pfam" id="PF00892"/>
    </source>
</evidence>
<feature type="transmembrane region" description="Helical" evidence="6">
    <location>
        <begin position="50"/>
        <end position="68"/>
    </location>
</feature>
<feature type="domain" description="EamA" evidence="7">
    <location>
        <begin position="19"/>
        <end position="152"/>
    </location>
</feature>
<keyword evidence="5 6" id="KW-0472">Membrane</keyword>
<feature type="transmembrane region" description="Helical" evidence="6">
    <location>
        <begin position="230"/>
        <end position="247"/>
    </location>
</feature>
<evidence type="ECO:0000256" key="2">
    <source>
        <dbReference type="ARBA" id="ARBA00009853"/>
    </source>
</evidence>
<dbReference type="SUPFAM" id="SSF103481">
    <property type="entry name" value="Multidrug resistance efflux transporter EmrE"/>
    <property type="match status" value="2"/>
</dbReference>
<feature type="transmembrane region" description="Helical" evidence="6">
    <location>
        <begin position="202"/>
        <end position="224"/>
    </location>
</feature>
<protein>
    <submittedName>
        <fullName evidence="8">DMT family transporter</fullName>
    </submittedName>
</protein>
<evidence type="ECO:0000313" key="8">
    <source>
        <dbReference type="EMBL" id="MBL0404629.1"/>
    </source>
</evidence>
<dbReference type="GO" id="GO:0016020">
    <property type="term" value="C:membrane"/>
    <property type="evidence" value="ECO:0007669"/>
    <property type="project" value="UniProtKB-SubCell"/>
</dbReference>
<gene>
    <name evidence="8" type="ORF">JKG68_11680</name>
</gene>
<organism evidence="8 9">
    <name type="scientific">Microvirga aerilata</name>
    <dbReference type="NCBI Taxonomy" id="670292"/>
    <lineage>
        <taxon>Bacteria</taxon>
        <taxon>Pseudomonadati</taxon>
        <taxon>Pseudomonadota</taxon>
        <taxon>Alphaproteobacteria</taxon>
        <taxon>Hyphomicrobiales</taxon>
        <taxon>Methylobacteriaceae</taxon>
        <taxon>Microvirga</taxon>
    </lineage>
</organism>
<evidence type="ECO:0000256" key="1">
    <source>
        <dbReference type="ARBA" id="ARBA00004141"/>
    </source>
</evidence>
<reference evidence="8" key="1">
    <citation type="submission" date="2021-01" db="EMBL/GenBank/DDBJ databases">
        <title>Microvirga sp.</title>
        <authorList>
            <person name="Kim M.K."/>
        </authorList>
    </citation>
    <scope>NUCLEOTIDE SEQUENCE</scope>
    <source>
        <strain evidence="8">5420S-16</strain>
    </source>
</reference>
<comment type="subcellular location">
    <subcellularLocation>
        <location evidence="1">Membrane</location>
        <topology evidence="1">Multi-pass membrane protein</topology>
    </subcellularLocation>
</comment>
<feature type="transmembrane region" description="Helical" evidence="6">
    <location>
        <begin position="88"/>
        <end position="105"/>
    </location>
</feature>
<accession>A0A936ZD43</accession>
<feature type="transmembrane region" description="Helical" evidence="6">
    <location>
        <begin position="284"/>
        <end position="302"/>
    </location>
</feature>
<feature type="domain" description="EamA" evidence="7">
    <location>
        <begin position="171"/>
        <end position="300"/>
    </location>
</feature>
<feature type="transmembrane region" description="Helical" evidence="6">
    <location>
        <begin position="111"/>
        <end position="129"/>
    </location>
</feature>
<evidence type="ECO:0000256" key="3">
    <source>
        <dbReference type="ARBA" id="ARBA00022692"/>
    </source>
</evidence>
<name>A0A936ZD43_9HYPH</name>
<evidence type="ECO:0000256" key="5">
    <source>
        <dbReference type="ARBA" id="ARBA00023136"/>
    </source>
</evidence>
<dbReference type="EMBL" id="JAEQMY010000013">
    <property type="protein sequence ID" value="MBL0404629.1"/>
    <property type="molecule type" value="Genomic_DNA"/>
</dbReference>
<dbReference type="Proteomes" id="UP000605848">
    <property type="component" value="Unassembled WGS sequence"/>
</dbReference>
<keyword evidence="9" id="KW-1185">Reference proteome</keyword>
<feature type="transmembrane region" description="Helical" evidence="6">
    <location>
        <begin position="168"/>
        <end position="190"/>
    </location>
</feature>
<dbReference type="PANTHER" id="PTHR22911">
    <property type="entry name" value="ACYL-MALONYL CONDENSING ENZYME-RELATED"/>
    <property type="match status" value="1"/>
</dbReference>
<comment type="caution">
    <text evidence="8">The sequence shown here is derived from an EMBL/GenBank/DDBJ whole genome shotgun (WGS) entry which is preliminary data.</text>
</comment>
<dbReference type="Pfam" id="PF00892">
    <property type="entry name" value="EamA"/>
    <property type="match status" value="2"/>
</dbReference>
<dbReference type="InterPro" id="IPR037185">
    <property type="entry name" value="EmrE-like"/>
</dbReference>
<feature type="transmembrane region" description="Helical" evidence="6">
    <location>
        <begin position="136"/>
        <end position="156"/>
    </location>
</feature>
<dbReference type="InterPro" id="IPR000620">
    <property type="entry name" value="EamA_dom"/>
</dbReference>
<keyword evidence="3 6" id="KW-0812">Transmembrane</keyword>